<gene>
    <name evidence="1" type="ORF">F2Q69_00056133</name>
</gene>
<comment type="caution">
    <text evidence="1">The sequence shown here is derived from an EMBL/GenBank/DDBJ whole genome shotgun (WGS) entry which is preliminary data.</text>
</comment>
<protein>
    <submittedName>
        <fullName evidence="1">Uncharacterized protein</fullName>
    </submittedName>
</protein>
<dbReference type="Proteomes" id="UP000712600">
    <property type="component" value="Unassembled WGS sequence"/>
</dbReference>
<sequence length="102" mass="11198">MEYRSVAASSSDVTETLRCKRDTRAVDGSDTSTRSEWSVSHGGLIERVGMTIGLSHPVPRTATTRELNITKPADRALGLRSLISWWRFPLELDSARKSHGGG</sequence>
<dbReference type="AlphaFoldDB" id="A0A8S9MYX2"/>
<proteinExistence type="predicted"/>
<name>A0A8S9MYX2_BRACR</name>
<dbReference type="EMBL" id="QGKX02002183">
    <property type="protein sequence ID" value="KAF3488341.1"/>
    <property type="molecule type" value="Genomic_DNA"/>
</dbReference>
<organism evidence="1 2">
    <name type="scientific">Brassica cretica</name>
    <name type="common">Mustard</name>
    <dbReference type="NCBI Taxonomy" id="69181"/>
    <lineage>
        <taxon>Eukaryota</taxon>
        <taxon>Viridiplantae</taxon>
        <taxon>Streptophyta</taxon>
        <taxon>Embryophyta</taxon>
        <taxon>Tracheophyta</taxon>
        <taxon>Spermatophyta</taxon>
        <taxon>Magnoliopsida</taxon>
        <taxon>eudicotyledons</taxon>
        <taxon>Gunneridae</taxon>
        <taxon>Pentapetalae</taxon>
        <taxon>rosids</taxon>
        <taxon>malvids</taxon>
        <taxon>Brassicales</taxon>
        <taxon>Brassicaceae</taxon>
        <taxon>Brassiceae</taxon>
        <taxon>Brassica</taxon>
    </lineage>
</organism>
<evidence type="ECO:0000313" key="2">
    <source>
        <dbReference type="Proteomes" id="UP000712600"/>
    </source>
</evidence>
<accession>A0A8S9MYX2</accession>
<reference evidence="1" key="1">
    <citation type="submission" date="2019-12" db="EMBL/GenBank/DDBJ databases">
        <title>Genome sequencing and annotation of Brassica cretica.</title>
        <authorList>
            <person name="Studholme D.J."/>
            <person name="Sarris P."/>
        </authorList>
    </citation>
    <scope>NUCLEOTIDE SEQUENCE</scope>
    <source>
        <strain evidence="1">PFS-109/04</strain>
        <tissue evidence="1">Leaf</tissue>
    </source>
</reference>
<evidence type="ECO:0000313" key="1">
    <source>
        <dbReference type="EMBL" id="KAF3488341.1"/>
    </source>
</evidence>